<keyword evidence="1" id="KW-0812">Transmembrane</keyword>
<sequence>MTILYERSASLWYNAFHQAPTEKDAMLKEYRTQTILGVWGGFLFGGLGYIVSCLGFSYFYFGYTMMAGGYILLACGGYMYGRGKGYGWLVSFLGILGPLGLLVLYVLRDRSACVLKKRRKEGLV</sequence>
<keyword evidence="3" id="KW-1185">Reference proteome</keyword>
<feature type="transmembrane region" description="Helical" evidence="1">
    <location>
        <begin position="86"/>
        <end position="107"/>
    </location>
</feature>
<dbReference type="KEGG" id="vai:BU251_03615"/>
<keyword evidence="1" id="KW-1133">Transmembrane helix</keyword>
<accession>A0A410P442</accession>
<proteinExistence type="predicted"/>
<gene>
    <name evidence="2" type="ORF">BU251_03615</name>
</gene>
<protein>
    <submittedName>
        <fullName evidence="2">Uncharacterized protein</fullName>
    </submittedName>
</protein>
<evidence type="ECO:0000313" key="2">
    <source>
        <dbReference type="EMBL" id="QAT16883.1"/>
    </source>
</evidence>
<evidence type="ECO:0000256" key="1">
    <source>
        <dbReference type="SAM" id="Phobius"/>
    </source>
</evidence>
<feature type="transmembrane region" description="Helical" evidence="1">
    <location>
        <begin position="34"/>
        <end position="51"/>
    </location>
</feature>
<organism evidence="2 3">
    <name type="scientific">Velamenicoccus archaeovorus</name>
    <dbReference type="NCBI Taxonomy" id="1930593"/>
    <lineage>
        <taxon>Bacteria</taxon>
        <taxon>Pseudomonadati</taxon>
        <taxon>Candidatus Omnitrophota</taxon>
        <taxon>Candidatus Velamenicoccus</taxon>
    </lineage>
</organism>
<evidence type="ECO:0000313" key="3">
    <source>
        <dbReference type="Proteomes" id="UP000287243"/>
    </source>
</evidence>
<dbReference type="RefSeq" id="WP_128699523.1">
    <property type="nucleotide sequence ID" value="NZ_CP019384.1"/>
</dbReference>
<name>A0A410P442_VELA1</name>
<reference evidence="2 3" key="1">
    <citation type="submission" date="2017-01" db="EMBL/GenBank/DDBJ databases">
        <title>First insights into the biology of 'candidatus Vampirococcus archaeovorus'.</title>
        <authorList>
            <person name="Kizina J."/>
            <person name="Jordan S."/>
            <person name="Stueber K."/>
            <person name="Reinhardt R."/>
            <person name="Harder J."/>
        </authorList>
    </citation>
    <scope>NUCLEOTIDE SEQUENCE [LARGE SCALE GENOMIC DNA]</scope>
    <source>
        <strain evidence="2 3">LiM</strain>
    </source>
</reference>
<dbReference type="AlphaFoldDB" id="A0A410P442"/>
<dbReference type="Proteomes" id="UP000287243">
    <property type="component" value="Chromosome"/>
</dbReference>
<feature type="transmembrane region" description="Helical" evidence="1">
    <location>
        <begin position="58"/>
        <end position="80"/>
    </location>
</feature>
<dbReference type="EMBL" id="CP019384">
    <property type="protein sequence ID" value="QAT16883.1"/>
    <property type="molecule type" value="Genomic_DNA"/>
</dbReference>
<keyword evidence="1" id="KW-0472">Membrane</keyword>